<dbReference type="EMBL" id="CADILG010000023">
    <property type="protein sequence ID" value="CAB3881326.1"/>
    <property type="molecule type" value="Genomic_DNA"/>
</dbReference>
<reference evidence="6 7" key="1">
    <citation type="submission" date="2020-04" db="EMBL/GenBank/DDBJ databases">
        <authorList>
            <person name="De Canck E."/>
        </authorList>
    </citation>
    <scope>NUCLEOTIDE SEQUENCE [LARGE SCALE GENOMIC DNA]</scope>
    <source>
        <strain evidence="6 7">LMG 26858</strain>
    </source>
</reference>
<dbReference type="Pfam" id="PF00126">
    <property type="entry name" value="HTH_1"/>
    <property type="match status" value="1"/>
</dbReference>
<sequence>MENSAEAVSLRQLRALVSVADTASFTIAADQLGLSQPSISHLIRRLENEVGQALVIRGREVSLTAQGRALADMARRSIMTIDSALKECRDQSQLRTGSVSVAVGHVSAATLLPQILHAFHAQHPALEMQVVDCMVEQIKNKLVSHEADLGIGAMVDGGDTQIMLENLIDGSVHLFMRDDHPLAARKQVDAKVLAELRCIQLNPQAPAWLAISRQLAAEDIFPRIEQRVILLSTAFGMVQAGMGVAMLPSFASAQMPPGIKAVPLRNPVLDWPVSLARLANRPLSPAAQAFAAVARTVLRGQFARA</sequence>
<dbReference type="PROSITE" id="PS50931">
    <property type="entry name" value="HTH_LYSR"/>
    <property type="match status" value="1"/>
</dbReference>
<dbReference type="InterPro" id="IPR036388">
    <property type="entry name" value="WH-like_DNA-bd_sf"/>
</dbReference>
<organism evidence="6 7">
    <name type="scientific">Achromobacter anxifer</name>
    <dbReference type="NCBI Taxonomy" id="1287737"/>
    <lineage>
        <taxon>Bacteria</taxon>
        <taxon>Pseudomonadati</taxon>
        <taxon>Pseudomonadota</taxon>
        <taxon>Betaproteobacteria</taxon>
        <taxon>Burkholderiales</taxon>
        <taxon>Alcaligenaceae</taxon>
        <taxon>Achromobacter</taxon>
    </lineage>
</organism>
<dbReference type="Gene3D" id="3.40.190.290">
    <property type="match status" value="1"/>
</dbReference>
<dbReference type="AlphaFoldDB" id="A0A6S7DZW5"/>
<keyword evidence="4" id="KW-0804">Transcription</keyword>
<evidence type="ECO:0000313" key="7">
    <source>
        <dbReference type="Proteomes" id="UP000494117"/>
    </source>
</evidence>
<keyword evidence="7" id="KW-1185">Reference proteome</keyword>
<dbReference type="InterPro" id="IPR050950">
    <property type="entry name" value="HTH-type_LysR_regulators"/>
</dbReference>
<dbReference type="Proteomes" id="UP000494117">
    <property type="component" value="Unassembled WGS sequence"/>
</dbReference>
<evidence type="ECO:0000256" key="4">
    <source>
        <dbReference type="ARBA" id="ARBA00023163"/>
    </source>
</evidence>
<dbReference type="PANTHER" id="PTHR30419">
    <property type="entry name" value="HTH-TYPE TRANSCRIPTIONAL REGULATOR YBHD"/>
    <property type="match status" value="1"/>
</dbReference>
<keyword evidence="3" id="KW-0238">DNA-binding</keyword>
<dbReference type="InterPro" id="IPR036390">
    <property type="entry name" value="WH_DNA-bd_sf"/>
</dbReference>
<name>A0A6S7DZW5_9BURK</name>
<dbReference type="InterPro" id="IPR000847">
    <property type="entry name" value="LysR_HTH_N"/>
</dbReference>
<dbReference type="InterPro" id="IPR005119">
    <property type="entry name" value="LysR_subst-bd"/>
</dbReference>
<dbReference type="PRINTS" id="PR00039">
    <property type="entry name" value="HTHLYSR"/>
</dbReference>
<dbReference type="GO" id="GO:0005829">
    <property type="term" value="C:cytosol"/>
    <property type="evidence" value="ECO:0007669"/>
    <property type="project" value="TreeGrafter"/>
</dbReference>
<dbReference type="RefSeq" id="WP_175208057.1">
    <property type="nucleotide sequence ID" value="NZ_CADILG010000023.1"/>
</dbReference>
<evidence type="ECO:0000313" key="6">
    <source>
        <dbReference type="EMBL" id="CAB3881326.1"/>
    </source>
</evidence>
<dbReference type="SUPFAM" id="SSF46785">
    <property type="entry name" value="Winged helix' DNA-binding domain"/>
    <property type="match status" value="1"/>
</dbReference>
<protein>
    <submittedName>
        <fullName evidence="6">HTH-type transcriptional regulator GltC</fullName>
    </submittedName>
</protein>
<evidence type="ECO:0000256" key="3">
    <source>
        <dbReference type="ARBA" id="ARBA00023125"/>
    </source>
</evidence>
<accession>A0A6S7DZW5</accession>
<gene>
    <name evidence="6" type="primary">gltC_10</name>
    <name evidence="6" type="ORF">LMG26858_03243</name>
</gene>
<proteinExistence type="inferred from homology"/>
<dbReference type="GO" id="GO:0003677">
    <property type="term" value="F:DNA binding"/>
    <property type="evidence" value="ECO:0007669"/>
    <property type="project" value="UniProtKB-KW"/>
</dbReference>
<evidence type="ECO:0000256" key="1">
    <source>
        <dbReference type="ARBA" id="ARBA00009437"/>
    </source>
</evidence>
<feature type="domain" description="HTH lysR-type" evidence="5">
    <location>
        <begin position="8"/>
        <end position="64"/>
    </location>
</feature>
<dbReference type="PANTHER" id="PTHR30419:SF8">
    <property type="entry name" value="NITROGEN ASSIMILATION TRANSCRIPTIONAL ACTIVATOR-RELATED"/>
    <property type="match status" value="1"/>
</dbReference>
<dbReference type="SUPFAM" id="SSF53850">
    <property type="entry name" value="Periplasmic binding protein-like II"/>
    <property type="match status" value="1"/>
</dbReference>
<dbReference type="GO" id="GO:0003700">
    <property type="term" value="F:DNA-binding transcription factor activity"/>
    <property type="evidence" value="ECO:0007669"/>
    <property type="project" value="InterPro"/>
</dbReference>
<dbReference type="Pfam" id="PF03466">
    <property type="entry name" value="LysR_substrate"/>
    <property type="match status" value="1"/>
</dbReference>
<keyword evidence="2" id="KW-0805">Transcription regulation</keyword>
<dbReference type="Gene3D" id="1.10.10.10">
    <property type="entry name" value="Winged helix-like DNA-binding domain superfamily/Winged helix DNA-binding domain"/>
    <property type="match status" value="1"/>
</dbReference>
<evidence type="ECO:0000259" key="5">
    <source>
        <dbReference type="PROSITE" id="PS50931"/>
    </source>
</evidence>
<evidence type="ECO:0000256" key="2">
    <source>
        <dbReference type="ARBA" id="ARBA00023015"/>
    </source>
</evidence>
<comment type="similarity">
    <text evidence="1">Belongs to the LysR transcriptional regulatory family.</text>
</comment>